<keyword evidence="5" id="KW-1185">Reference proteome</keyword>
<evidence type="ECO:0000259" key="3">
    <source>
        <dbReference type="Pfam" id="PF00171"/>
    </source>
</evidence>
<dbReference type="Gene3D" id="3.40.605.10">
    <property type="entry name" value="Aldehyde Dehydrogenase, Chain A, domain 1"/>
    <property type="match status" value="1"/>
</dbReference>
<evidence type="ECO:0000313" key="4">
    <source>
        <dbReference type="EMBL" id="KAF9584209.1"/>
    </source>
</evidence>
<dbReference type="AlphaFoldDB" id="A0A9P6FZB8"/>
<proteinExistence type="inferred from homology"/>
<feature type="domain" description="Aldehyde dehydrogenase" evidence="3">
    <location>
        <begin position="9"/>
        <end position="116"/>
    </location>
</feature>
<evidence type="ECO:0000256" key="1">
    <source>
        <dbReference type="ARBA" id="ARBA00009986"/>
    </source>
</evidence>
<evidence type="ECO:0000256" key="2">
    <source>
        <dbReference type="ARBA" id="ARBA00023002"/>
    </source>
</evidence>
<dbReference type="InterPro" id="IPR016162">
    <property type="entry name" value="Ald_DH_N"/>
</dbReference>
<accession>A0A9P6FZB8</accession>
<comment type="caution">
    <text evidence="4">The sequence shown here is derived from an EMBL/GenBank/DDBJ whole genome shotgun (WGS) entry which is preliminary data.</text>
</comment>
<dbReference type="EMBL" id="JAABOA010000473">
    <property type="protein sequence ID" value="KAF9584209.1"/>
    <property type="molecule type" value="Genomic_DNA"/>
</dbReference>
<dbReference type="InterPro" id="IPR012394">
    <property type="entry name" value="Aldehyde_DH_NAD(P)"/>
</dbReference>
<evidence type="ECO:0000313" key="5">
    <source>
        <dbReference type="Proteomes" id="UP000780801"/>
    </source>
</evidence>
<name>A0A9P6FZB8_9FUNG</name>
<dbReference type="GO" id="GO:0005737">
    <property type="term" value="C:cytoplasm"/>
    <property type="evidence" value="ECO:0007669"/>
    <property type="project" value="TreeGrafter"/>
</dbReference>
<reference evidence="4" key="1">
    <citation type="journal article" date="2020" name="Fungal Divers.">
        <title>Resolving the Mortierellaceae phylogeny through synthesis of multi-gene phylogenetics and phylogenomics.</title>
        <authorList>
            <person name="Vandepol N."/>
            <person name="Liber J."/>
            <person name="Desiro A."/>
            <person name="Na H."/>
            <person name="Kennedy M."/>
            <person name="Barry K."/>
            <person name="Grigoriev I.V."/>
            <person name="Miller A.N."/>
            <person name="O'Donnell K."/>
            <person name="Stajich J.E."/>
            <person name="Bonito G."/>
        </authorList>
    </citation>
    <scope>NUCLEOTIDE SEQUENCE</scope>
    <source>
        <strain evidence="4">KOD1015</strain>
    </source>
</reference>
<sequence length="124" mass="14612">MASSLRFNTLQEIDEAISTSRQTFQRGHTRPLKFRRRQLEQLWRLLDDNTDQICEALYKDLRKHRNEASLGELVPSKEEINDALEHLDEWAKDEHVSPSLVNRMGVQCIKRKEPKGKKREQGKD</sequence>
<dbReference type="SUPFAM" id="SSF53720">
    <property type="entry name" value="ALDH-like"/>
    <property type="match status" value="1"/>
</dbReference>
<comment type="similarity">
    <text evidence="1">Belongs to the aldehyde dehydrogenase family.</text>
</comment>
<organism evidence="4 5">
    <name type="scientific">Lunasporangiospora selenospora</name>
    <dbReference type="NCBI Taxonomy" id="979761"/>
    <lineage>
        <taxon>Eukaryota</taxon>
        <taxon>Fungi</taxon>
        <taxon>Fungi incertae sedis</taxon>
        <taxon>Mucoromycota</taxon>
        <taxon>Mortierellomycotina</taxon>
        <taxon>Mortierellomycetes</taxon>
        <taxon>Mortierellales</taxon>
        <taxon>Mortierellaceae</taxon>
        <taxon>Lunasporangiospora</taxon>
    </lineage>
</organism>
<dbReference type="InterPro" id="IPR016161">
    <property type="entry name" value="Ald_DH/histidinol_DH"/>
</dbReference>
<dbReference type="PANTHER" id="PTHR43570:SF16">
    <property type="entry name" value="ALDEHYDE DEHYDROGENASE TYPE III, ISOFORM Q"/>
    <property type="match status" value="1"/>
</dbReference>
<dbReference type="GO" id="GO:0004029">
    <property type="term" value="F:aldehyde dehydrogenase (NAD+) activity"/>
    <property type="evidence" value="ECO:0007669"/>
    <property type="project" value="TreeGrafter"/>
</dbReference>
<dbReference type="Proteomes" id="UP000780801">
    <property type="component" value="Unassembled WGS sequence"/>
</dbReference>
<protein>
    <recommendedName>
        <fullName evidence="3">Aldehyde dehydrogenase domain-containing protein</fullName>
    </recommendedName>
</protein>
<dbReference type="OrthoDB" id="440325at2759"/>
<dbReference type="InterPro" id="IPR015590">
    <property type="entry name" value="Aldehyde_DH_dom"/>
</dbReference>
<dbReference type="GO" id="GO:0006081">
    <property type="term" value="P:aldehyde metabolic process"/>
    <property type="evidence" value="ECO:0007669"/>
    <property type="project" value="InterPro"/>
</dbReference>
<keyword evidence="2" id="KW-0560">Oxidoreductase</keyword>
<dbReference type="PANTHER" id="PTHR43570">
    <property type="entry name" value="ALDEHYDE DEHYDROGENASE"/>
    <property type="match status" value="1"/>
</dbReference>
<dbReference type="Pfam" id="PF00171">
    <property type="entry name" value="Aldedh"/>
    <property type="match status" value="1"/>
</dbReference>
<gene>
    <name evidence="4" type="ORF">BGW38_007228</name>
</gene>